<dbReference type="UniPathway" id="UPA00251">
    <property type="reaction ID" value="UER00320"/>
</dbReference>
<gene>
    <name evidence="11" type="primary">hemD</name>
    <name evidence="11" type="ORF">NCTC11532_00255</name>
</gene>
<dbReference type="GO" id="GO:0004852">
    <property type="term" value="F:uroporphyrinogen-III synthase activity"/>
    <property type="evidence" value="ECO:0007669"/>
    <property type="project" value="UniProtKB-UniRule"/>
</dbReference>
<protein>
    <recommendedName>
        <fullName evidence="7 9">Uroporphyrinogen-III synthase</fullName>
        <ecNumber evidence="3 9">4.2.1.75</ecNumber>
    </recommendedName>
</protein>
<dbReference type="STRING" id="1122170.GCA_000701265_02422"/>
<dbReference type="EMBL" id="UGPB01000001">
    <property type="protein sequence ID" value="STY28087.1"/>
    <property type="molecule type" value="Genomic_DNA"/>
</dbReference>
<dbReference type="PANTHER" id="PTHR38042">
    <property type="entry name" value="UROPORPHYRINOGEN-III SYNTHASE, CHLOROPLASTIC"/>
    <property type="match status" value="1"/>
</dbReference>
<dbReference type="OrthoDB" id="9787650at2"/>
<dbReference type="RefSeq" id="WP_031563244.1">
    <property type="nucleotide sequence ID" value="NZ_CAAAIS010000002.1"/>
</dbReference>
<evidence type="ECO:0000259" key="10">
    <source>
        <dbReference type="Pfam" id="PF02602"/>
    </source>
</evidence>
<organism evidence="11 12">
    <name type="scientific">Legionella wadsworthii</name>
    <dbReference type="NCBI Taxonomy" id="28088"/>
    <lineage>
        <taxon>Bacteria</taxon>
        <taxon>Pseudomonadati</taxon>
        <taxon>Pseudomonadota</taxon>
        <taxon>Gammaproteobacteria</taxon>
        <taxon>Legionellales</taxon>
        <taxon>Legionellaceae</taxon>
        <taxon>Legionella</taxon>
    </lineage>
</organism>
<reference evidence="11 12" key="1">
    <citation type="submission" date="2018-06" db="EMBL/GenBank/DDBJ databases">
        <authorList>
            <consortium name="Pathogen Informatics"/>
            <person name="Doyle S."/>
        </authorList>
    </citation>
    <scope>NUCLEOTIDE SEQUENCE [LARGE SCALE GENOMIC DNA]</scope>
    <source>
        <strain evidence="11 12">NCTC11532</strain>
    </source>
</reference>
<keyword evidence="4 9" id="KW-0456">Lyase</keyword>
<evidence type="ECO:0000256" key="9">
    <source>
        <dbReference type="RuleBase" id="RU366031"/>
    </source>
</evidence>
<dbReference type="SUPFAM" id="SSF69618">
    <property type="entry name" value="HemD-like"/>
    <property type="match status" value="1"/>
</dbReference>
<dbReference type="PANTHER" id="PTHR38042:SF1">
    <property type="entry name" value="UROPORPHYRINOGEN-III SYNTHASE, CHLOROPLASTIC"/>
    <property type="match status" value="1"/>
</dbReference>
<evidence type="ECO:0000256" key="8">
    <source>
        <dbReference type="ARBA" id="ARBA00048617"/>
    </source>
</evidence>
<evidence type="ECO:0000313" key="11">
    <source>
        <dbReference type="EMBL" id="STY28087.1"/>
    </source>
</evidence>
<dbReference type="InterPro" id="IPR039793">
    <property type="entry name" value="UROS/Hem4"/>
</dbReference>
<dbReference type="Proteomes" id="UP000255297">
    <property type="component" value="Unassembled WGS sequence"/>
</dbReference>
<dbReference type="Gene3D" id="3.40.50.10090">
    <property type="match status" value="2"/>
</dbReference>
<comment type="pathway">
    <text evidence="1 9">Porphyrin-containing compound metabolism; protoporphyrin-IX biosynthesis; coproporphyrinogen-III from 5-aminolevulinate: step 3/4.</text>
</comment>
<dbReference type="GO" id="GO:0006782">
    <property type="term" value="P:protoporphyrinogen IX biosynthetic process"/>
    <property type="evidence" value="ECO:0007669"/>
    <property type="project" value="UniProtKB-UniRule"/>
</dbReference>
<keyword evidence="5 9" id="KW-0627">Porphyrin biosynthesis</keyword>
<evidence type="ECO:0000256" key="3">
    <source>
        <dbReference type="ARBA" id="ARBA00013109"/>
    </source>
</evidence>
<comment type="catalytic activity">
    <reaction evidence="8 9">
        <text>hydroxymethylbilane = uroporphyrinogen III + H2O</text>
        <dbReference type="Rhea" id="RHEA:18965"/>
        <dbReference type="ChEBI" id="CHEBI:15377"/>
        <dbReference type="ChEBI" id="CHEBI:57308"/>
        <dbReference type="ChEBI" id="CHEBI:57845"/>
        <dbReference type="EC" id="4.2.1.75"/>
    </reaction>
</comment>
<dbReference type="Pfam" id="PF02602">
    <property type="entry name" value="HEM4"/>
    <property type="match status" value="1"/>
</dbReference>
<comment type="function">
    <text evidence="6 9">Catalyzes cyclization of the linear tetrapyrrole, hydroxymethylbilane, to the macrocyclic uroporphyrinogen III.</text>
</comment>
<comment type="similarity">
    <text evidence="2 9">Belongs to the uroporphyrinogen-III synthase family.</text>
</comment>
<proteinExistence type="inferred from homology"/>
<evidence type="ECO:0000256" key="6">
    <source>
        <dbReference type="ARBA" id="ARBA00037589"/>
    </source>
</evidence>
<sequence>MNALNGLRILNTRPKDQAQHLSQRIRAAGGVAIDLPTLEIKQSEMDWIHLLPDLKRVDHAIFVSANAVYFGFNQLKQQHLEWPTSIQVHAIGQGSAAALQNFGIHVNTIPDVSDSEHFLELQPLQQLSKQNVLLFKGKGGRTLIEEELIRRGANLIILRVYQRQIPQIKPAYIHSIWHDDIVDIILLTSEQSLHHLFKMFDREAHDWLRKKKWLVISDRLAHIATAMGIKSIKVCNPNQIMNSLFDYVNKD</sequence>
<dbReference type="InterPro" id="IPR003754">
    <property type="entry name" value="4pyrrol_synth_uPrphyn_synth"/>
</dbReference>
<accession>A0A378LN43</accession>
<dbReference type="GO" id="GO:0006780">
    <property type="term" value="P:uroporphyrinogen III biosynthetic process"/>
    <property type="evidence" value="ECO:0007669"/>
    <property type="project" value="UniProtKB-UniRule"/>
</dbReference>
<evidence type="ECO:0000256" key="4">
    <source>
        <dbReference type="ARBA" id="ARBA00023239"/>
    </source>
</evidence>
<evidence type="ECO:0000256" key="2">
    <source>
        <dbReference type="ARBA" id="ARBA00008133"/>
    </source>
</evidence>
<evidence type="ECO:0000256" key="5">
    <source>
        <dbReference type="ARBA" id="ARBA00023244"/>
    </source>
</evidence>
<name>A0A378LN43_9GAMM</name>
<dbReference type="InterPro" id="IPR036108">
    <property type="entry name" value="4pyrrol_syn_uPrphyn_synt_sf"/>
</dbReference>
<feature type="domain" description="Tetrapyrrole biosynthesis uroporphyrinogen III synthase" evidence="10">
    <location>
        <begin position="20"/>
        <end position="235"/>
    </location>
</feature>
<dbReference type="CDD" id="cd06578">
    <property type="entry name" value="HemD"/>
    <property type="match status" value="1"/>
</dbReference>
<keyword evidence="12" id="KW-1185">Reference proteome</keyword>
<evidence type="ECO:0000256" key="1">
    <source>
        <dbReference type="ARBA" id="ARBA00004772"/>
    </source>
</evidence>
<dbReference type="AlphaFoldDB" id="A0A378LN43"/>
<evidence type="ECO:0000256" key="7">
    <source>
        <dbReference type="ARBA" id="ARBA00040167"/>
    </source>
</evidence>
<dbReference type="EC" id="4.2.1.75" evidence="3 9"/>
<evidence type="ECO:0000313" key="12">
    <source>
        <dbReference type="Proteomes" id="UP000255297"/>
    </source>
</evidence>